<reference evidence="2 3" key="1">
    <citation type="submission" date="2018-08" db="EMBL/GenBank/DDBJ databases">
        <title>A genome reference for cultivated species of the human gut microbiota.</title>
        <authorList>
            <person name="Zou Y."/>
            <person name="Xue W."/>
            <person name="Luo G."/>
        </authorList>
    </citation>
    <scope>NUCLEOTIDE SEQUENCE [LARGE SCALE GENOMIC DNA]</scope>
    <source>
        <strain evidence="2 3">AF24-2</strain>
    </source>
</reference>
<dbReference type="AlphaFoldDB" id="A0A412GXD5"/>
<evidence type="ECO:0000313" key="3">
    <source>
        <dbReference type="Proteomes" id="UP000285864"/>
    </source>
</evidence>
<proteinExistence type="predicted"/>
<keyword evidence="1" id="KW-0472">Membrane</keyword>
<feature type="transmembrane region" description="Helical" evidence="1">
    <location>
        <begin position="115"/>
        <end position="134"/>
    </location>
</feature>
<keyword evidence="1" id="KW-0812">Transmembrane</keyword>
<dbReference type="Proteomes" id="UP000285864">
    <property type="component" value="Unassembled WGS sequence"/>
</dbReference>
<protein>
    <submittedName>
        <fullName evidence="2">DUF4153 domain-containing protein</fullName>
    </submittedName>
</protein>
<dbReference type="Pfam" id="PF13687">
    <property type="entry name" value="DUF4153"/>
    <property type="match status" value="1"/>
</dbReference>
<feature type="transmembrane region" description="Helical" evidence="1">
    <location>
        <begin position="55"/>
        <end position="73"/>
    </location>
</feature>
<feature type="transmembrane region" description="Helical" evidence="1">
    <location>
        <begin position="353"/>
        <end position="372"/>
    </location>
</feature>
<evidence type="ECO:0000256" key="1">
    <source>
        <dbReference type="SAM" id="Phobius"/>
    </source>
</evidence>
<comment type="caution">
    <text evidence="2">The sequence shown here is derived from an EMBL/GenBank/DDBJ whole genome shotgun (WGS) entry which is preliminary data.</text>
</comment>
<feature type="transmembrane region" description="Helical" evidence="1">
    <location>
        <begin position="186"/>
        <end position="207"/>
    </location>
</feature>
<evidence type="ECO:0000313" key="2">
    <source>
        <dbReference type="EMBL" id="RGR99562.1"/>
    </source>
</evidence>
<organism evidence="2 3">
    <name type="scientific">Phocaeicola coprocola</name>
    <dbReference type="NCBI Taxonomy" id="310298"/>
    <lineage>
        <taxon>Bacteria</taxon>
        <taxon>Pseudomonadati</taxon>
        <taxon>Bacteroidota</taxon>
        <taxon>Bacteroidia</taxon>
        <taxon>Bacteroidales</taxon>
        <taxon>Bacteroidaceae</taxon>
        <taxon>Phocaeicola</taxon>
    </lineage>
</organism>
<keyword evidence="3" id="KW-1185">Reference proteome</keyword>
<feature type="transmembrane region" description="Helical" evidence="1">
    <location>
        <begin position="85"/>
        <end position="103"/>
    </location>
</feature>
<keyword evidence="1" id="KW-1133">Transmembrane helix</keyword>
<dbReference type="EMBL" id="QRUU01000005">
    <property type="protein sequence ID" value="RGR99562.1"/>
    <property type="molecule type" value="Genomic_DNA"/>
</dbReference>
<feature type="transmembrane region" description="Helical" evidence="1">
    <location>
        <begin position="227"/>
        <end position="248"/>
    </location>
</feature>
<feature type="transmembrane region" description="Helical" evidence="1">
    <location>
        <begin position="293"/>
        <end position="314"/>
    </location>
</feature>
<gene>
    <name evidence="2" type="ORF">DWY20_01945</name>
</gene>
<feature type="transmembrane region" description="Helical" evidence="1">
    <location>
        <begin position="260"/>
        <end position="281"/>
    </location>
</feature>
<sequence length="573" mass="66132">MLRHWLQKTIQTFNGALQINLKRFPITLFFILSLTCYLCYLVAADQPENKKLYWILGYYLSVGTLLSLSLHLWCEEIKSLIKKSIIQTGAHALLIADAFYLYSYSYEKSFTEIGIAHGAGLLAIGLSIFFLSFLKEKNDIPSWNFAVSSITSCITANLIGCVMSCGISLLVLSLHKLFNIDIDTRYYLYIVIICNVCLPLLLFLGLLPSRQEKHNTFPLLHSFLNNVIHYLFLPLTGGYLIVLYIYALRILASWELPIGWVSWLVIALMTGCIAIEFGLYPTRMAHGKRMDELIARWLPAFVLPLLCLMTIGIIRRFNDYGVTINRLYLITLNVWCYFVCITLILIKAKRINWIPVSFSIIFLLTSILPVNYSSITQKTIQNEINKEIQNTQQKKLPFSHEEYTQWLKNFSSAKAQSINEKIIYLYEWFGKESIAQWIDENVSLYMLRTEFKNEGETQGTTSYSGKSASEAFINIPDGYDKLQYVNQYYVSTNDECEKQILAIPLQQENDTVYISYQTLEKLNQYKYGEMPPAELKCNSNRKIFYLTEFSVENTTENNKKHTQVSINGYLFSK</sequence>
<feature type="transmembrane region" description="Helical" evidence="1">
    <location>
        <begin position="326"/>
        <end position="346"/>
    </location>
</feature>
<feature type="transmembrane region" description="Helical" evidence="1">
    <location>
        <begin position="21"/>
        <end position="43"/>
    </location>
</feature>
<dbReference type="InterPro" id="IPR025291">
    <property type="entry name" value="DUF4153"/>
</dbReference>
<feature type="transmembrane region" description="Helical" evidence="1">
    <location>
        <begin position="146"/>
        <end position="174"/>
    </location>
</feature>
<dbReference type="RefSeq" id="WP_118482978.1">
    <property type="nucleotide sequence ID" value="NZ_CAUELD010000024.1"/>
</dbReference>
<name>A0A412GXD5_9BACT</name>
<accession>A0A412GXD5</accession>